<dbReference type="GO" id="GO:0003755">
    <property type="term" value="F:peptidyl-prolyl cis-trans isomerase activity"/>
    <property type="evidence" value="ECO:0007669"/>
    <property type="project" value="UniProtKB-KW"/>
</dbReference>
<keyword evidence="6 7" id="KW-0413">Isomerase</keyword>
<dbReference type="InterPro" id="IPR050245">
    <property type="entry name" value="PrsA_foldase"/>
</dbReference>
<dbReference type="Gene3D" id="1.10.8.1040">
    <property type="match status" value="1"/>
</dbReference>
<evidence type="ECO:0000256" key="2">
    <source>
        <dbReference type="ARBA" id="ARBA00007656"/>
    </source>
</evidence>
<accession>A0A1W0D7Z5</accession>
<dbReference type="PANTHER" id="PTHR47245">
    <property type="entry name" value="PEPTIDYLPROLYL ISOMERASE"/>
    <property type="match status" value="1"/>
</dbReference>
<dbReference type="PROSITE" id="PS50198">
    <property type="entry name" value="PPIC_PPIASE_2"/>
    <property type="match status" value="1"/>
</dbReference>
<comment type="caution">
    <text evidence="10">The sequence shown here is derived from an EMBL/GenBank/DDBJ whole genome shotgun (WGS) entry which is preliminary data.</text>
</comment>
<dbReference type="SUPFAM" id="SSF54534">
    <property type="entry name" value="FKBP-like"/>
    <property type="match status" value="1"/>
</dbReference>
<dbReference type="SUPFAM" id="SSF109998">
    <property type="entry name" value="Triger factor/SurA peptide-binding domain-like"/>
    <property type="match status" value="1"/>
</dbReference>
<protein>
    <recommendedName>
        <fullName evidence="3">peptidylprolyl isomerase</fullName>
        <ecNumber evidence="3">5.2.1.8</ecNumber>
    </recommendedName>
</protein>
<dbReference type="InterPro" id="IPR000297">
    <property type="entry name" value="PPIase_PpiC"/>
</dbReference>
<comment type="similarity">
    <text evidence="2">Belongs to the PpiC/parvulin rotamase family.</text>
</comment>
<organism evidence="10 11">
    <name type="scientific">Chromobacterium haemolyticum</name>
    <dbReference type="NCBI Taxonomy" id="394935"/>
    <lineage>
        <taxon>Bacteria</taxon>
        <taxon>Pseudomonadati</taxon>
        <taxon>Pseudomonadota</taxon>
        <taxon>Betaproteobacteria</taxon>
        <taxon>Neisseriales</taxon>
        <taxon>Chromobacteriaceae</taxon>
        <taxon>Chromobacterium</taxon>
    </lineage>
</organism>
<dbReference type="PANTHER" id="PTHR47245:SF1">
    <property type="entry name" value="FOLDASE PROTEIN PRSA"/>
    <property type="match status" value="1"/>
</dbReference>
<evidence type="ECO:0000256" key="8">
    <source>
        <dbReference type="SAM" id="SignalP"/>
    </source>
</evidence>
<gene>
    <name evidence="10" type="ORF">B0T45_03980</name>
</gene>
<sequence>MKLSRIAAVVLAATIALPAAAESIAVVNGVAIDKKELDAAVANIVQSSGGKAQDNPELREQLKTSLITREVILQEARKRQLDKQPLFTQRLDDIRNEMLREALFADIAKQAPVNDAQIKSVYDKLAAQQTGSKEIHARQITLKSEADAQKVIADLKKGAKFDELVKTRSIDPNAKQSNGEMGWGNLNRMDPPLAAALKDIRKGQTSSKPYQSPLGWHVFKVEDIRDAKLPSLDEAKPQIGRQLQEEAIAKAVEDLRAKAKIQ</sequence>
<feature type="domain" description="PpiC" evidence="9">
    <location>
        <begin position="132"/>
        <end position="223"/>
    </location>
</feature>
<dbReference type="EC" id="5.2.1.8" evidence="3"/>
<feature type="signal peptide" evidence="8">
    <location>
        <begin position="1"/>
        <end position="21"/>
    </location>
</feature>
<dbReference type="InterPro" id="IPR046357">
    <property type="entry name" value="PPIase_dom_sf"/>
</dbReference>
<dbReference type="InterPro" id="IPR027304">
    <property type="entry name" value="Trigger_fact/SurA_dom_sf"/>
</dbReference>
<keyword evidence="5 7" id="KW-0697">Rotamase</keyword>
<proteinExistence type="inferred from homology"/>
<reference evidence="10 11" key="1">
    <citation type="submission" date="2017-02" db="EMBL/GenBank/DDBJ databases">
        <title>Chromobacterium haemolyticum H5244.</title>
        <authorList>
            <person name="Gulvik C.A."/>
        </authorList>
    </citation>
    <scope>NUCLEOTIDE SEQUENCE [LARGE SCALE GENOMIC DNA]</scope>
    <source>
        <strain evidence="10 11">H5244</strain>
    </source>
</reference>
<dbReference type="Gene3D" id="3.10.50.40">
    <property type="match status" value="1"/>
</dbReference>
<dbReference type="EMBL" id="MUKV01000003">
    <property type="protein sequence ID" value="OQS43137.1"/>
    <property type="molecule type" value="Genomic_DNA"/>
</dbReference>
<evidence type="ECO:0000256" key="4">
    <source>
        <dbReference type="ARBA" id="ARBA00022729"/>
    </source>
</evidence>
<dbReference type="RefSeq" id="WP_081554677.1">
    <property type="nucleotide sequence ID" value="NZ_MUKV01000003.1"/>
</dbReference>
<evidence type="ECO:0000256" key="7">
    <source>
        <dbReference type="PROSITE-ProRule" id="PRU00278"/>
    </source>
</evidence>
<name>A0A1W0D7Z5_9NEIS</name>
<evidence type="ECO:0000256" key="1">
    <source>
        <dbReference type="ARBA" id="ARBA00000971"/>
    </source>
</evidence>
<feature type="chain" id="PRO_5010742696" description="peptidylprolyl isomerase" evidence="8">
    <location>
        <begin position="22"/>
        <end position="262"/>
    </location>
</feature>
<dbReference type="AlphaFoldDB" id="A0A1W0D7Z5"/>
<dbReference type="Proteomes" id="UP000192721">
    <property type="component" value="Unassembled WGS sequence"/>
</dbReference>
<keyword evidence="4 8" id="KW-0732">Signal</keyword>
<comment type="catalytic activity">
    <reaction evidence="1">
        <text>[protein]-peptidylproline (omega=180) = [protein]-peptidylproline (omega=0)</text>
        <dbReference type="Rhea" id="RHEA:16237"/>
        <dbReference type="Rhea" id="RHEA-COMP:10747"/>
        <dbReference type="Rhea" id="RHEA-COMP:10748"/>
        <dbReference type="ChEBI" id="CHEBI:83833"/>
        <dbReference type="ChEBI" id="CHEBI:83834"/>
        <dbReference type="EC" id="5.2.1.8"/>
    </reaction>
</comment>
<evidence type="ECO:0000313" key="11">
    <source>
        <dbReference type="Proteomes" id="UP000192721"/>
    </source>
</evidence>
<dbReference type="Pfam" id="PF00639">
    <property type="entry name" value="Rotamase"/>
    <property type="match status" value="1"/>
</dbReference>
<evidence type="ECO:0000256" key="3">
    <source>
        <dbReference type="ARBA" id="ARBA00013194"/>
    </source>
</evidence>
<evidence type="ECO:0000259" key="9">
    <source>
        <dbReference type="PROSITE" id="PS50198"/>
    </source>
</evidence>
<evidence type="ECO:0000313" key="10">
    <source>
        <dbReference type="EMBL" id="OQS43137.1"/>
    </source>
</evidence>
<evidence type="ECO:0000256" key="5">
    <source>
        <dbReference type="ARBA" id="ARBA00023110"/>
    </source>
</evidence>
<evidence type="ECO:0000256" key="6">
    <source>
        <dbReference type="ARBA" id="ARBA00023235"/>
    </source>
</evidence>